<reference evidence="4" key="1">
    <citation type="journal article" date="2019" name="Int. J. Syst. Evol. Microbiol.">
        <title>The Global Catalogue of Microorganisms (GCM) 10K type strain sequencing project: providing services to taxonomists for standard genome sequencing and annotation.</title>
        <authorList>
            <consortium name="The Broad Institute Genomics Platform"/>
            <consortium name="The Broad Institute Genome Sequencing Center for Infectious Disease"/>
            <person name="Wu L."/>
            <person name="Ma J."/>
        </authorList>
    </citation>
    <scope>NUCLEOTIDE SEQUENCE [LARGE SCALE GENOMIC DNA]</scope>
    <source>
        <strain evidence="4">JCM 11496</strain>
    </source>
</reference>
<evidence type="ECO:0000313" key="3">
    <source>
        <dbReference type="EMBL" id="MFD1846766.1"/>
    </source>
</evidence>
<accession>A0ABW4Q831</accession>
<feature type="domain" description="ATPase AAA-type core" evidence="1">
    <location>
        <begin position="325"/>
        <end position="408"/>
    </location>
</feature>
<dbReference type="SUPFAM" id="SSF52540">
    <property type="entry name" value="P-loop containing nucleoside triphosphate hydrolases"/>
    <property type="match status" value="1"/>
</dbReference>
<dbReference type="PANTHER" id="PTHR43581">
    <property type="entry name" value="ATP/GTP PHOSPHATASE"/>
    <property type="match status" value="1"/>
</dbReference>
<keyword evidence="4" id="KW-1185">Reference proteome</keyword>
<comment type="caution">
    <text evidence="3">The sequence shown here is derived from an EMBL/GenBank/DDBJ whole genome shotgun (WGS) entry which is preliminary data.</text>
</comment>
<dbReference type="Pfam" id="PF13304">
    <property type="entry name" value="AAA_21"/>
    <property type="match status" value="1"/>
</dbReference>
<dbReference type="InterPro" id="IPR027417">
    <property type="entry name" value="P-loop_NTPase"/>
</dbReference>
<evidence type="ECO:0000313" key="4">
    <source>
        <dbReference type="Proteomes" id="UP001597307"/>
    </source>
</evidence>
<protein>
    <submittedName>
        <fullName evidence="3">AAA family ATPase</fullName>
    </submittedName>
</protein>
<sequence length="507" mass="56580">MDLNEVESRARQLLAAMLQFEGHINLYQILSVIDDYDESWHTDPVQVRLNMRALELLTKLKYADVMQGGYAHNATTLGRRVAEVGWPTKLAADWLDEWVEHEQMLEALNERRESSENAVSRLVVSNWRQFSNVDIIFHPRLTILTGANGAGKTTLLNILGPHFDWAGQLLTQKPRKESSHTAIDVGQLLYSNGTRSPILQHLTTGVQNSPLSITHMQQVPGLFINSHRSISAYQRLESLPARFSEYEVLQQDFASEIQIRYSGGSSEHSPLYRMKEALVAAAMFAYGNQAVRPNASAKEVWEGYQEVLRRFLPASLQFERFEVEDSELILVTGTESFPLEAVSGGISAMLELSWQIFLRQRNQASFSVCIDEPENHLHPELQRSIVPSLLAGFPAVTFIIATHSPFVVTSTPDAFVYALGAEEDGRISSRIVSDINTSATPDETLMSVLGLDTALPLWAESRLSQLMDTLSASPSVAELRGFRDQLEELGLDRQFPAAVRSLGPSSD</sequence>
<dbReference type="Pfam" id="PF13476">
    <property type="entry name" value="AAA_23"/>
    <property type="match status" value="1"/>
</dbReference>
<dbReference type="InterPro" id="IPR051396">
    <property type="entry name" value="Bact_Antivir_Def_Nuclease"/>
</dbReference>
<dbReference type="RefSeq" id="WP_343878221.1">
    <property type="nucleotide sequence ID" value="NZ_BAAAIJ010000013.1"/>
</dbReference>
<feature type="domain" description="Rad50/SbcC-type AAA" evidence="2">
    <location>
        <begin position="121"/>
        <end position="159"/>
    </location>
</feature>
<evidence type="ECO:0000259" key="1">
    <source>
        <dbReference type="Pfam" id="PF13304"/>
    </source>
</evidence>
<organism evidence="3 4">
    <name type="scientific">Arthrobacter flavus</name>
    <dbReference type="NCBI Taxonomy" id="95172"/>
    <lineage>
        <taxon>Bacteria</taxon>
        <taxon>Bacillati</taxon>
        <taxon>Actinomycetota</taxon>
        <taxon>Actinomycetes</taxon>
        <taxon>Micrococcales</taxon>
        <taxon>Micrococcaceae</taxon>
        <taxon>Arthrobacter</taxon>
    </lineage>
</organism>
<gene>
    <name evidence="3" type="ORF">ACFSFX_09170</name>
</gene>
<dbReference type="InterPro" id="IPR038729">
    <property type="entry name" value="Rad50/SbcC_AAA"/>
</dbReference>
<evidence type="ECO:0000259" key="2">
    <source>
        <dbReference type="Pfam" id="PF13476"/>
    </source>
</evidence>
<dbReference type="Proteomes" id="UP001597307">
    <property type="component" value="Unassembled WGS sequence"/>
</dbReference>
<dbReference type="InterPro" id="IPR003959">
    <property type="entry name" value="ATPase_AAA_core"/>
</dbReference>
<dbReference type="PANTHER" id="PTHR43581:SF2">
    <property type="entry name" value="EXCINUCLEASE ATPASE SUBUNIT"/>
    <property type="match status" value="1"/>
</dbReference>
<dbReference type="EMBL" id="JBHUGA010000030">
    <property type="protein sequence ID" value="MFD1846766.1"/>
    <property type="molecule type" value="Genomic_DNA"/>
</dbReference>
<proteinExistence type="predicted"/>
<name>A0ABW4Q831_9MICC</name>
<dbReference type="Gene3D" id="3.40.50.300">
    <property type="entry name" value="P-loop containing nucleotide triphosphate hydrolases"/>
    <property type="match status" value="2"/>
</dbReference>